<dbReference type="InterPro" id="IPR054156">
    <property type="entry name" value="YxaF_TetR_C"/>
</dbReference>
<feature type="domain" description="Transcriptional regulator LmrA/YxaF-like C-terminal" evidence="5">
    <location>
        <begin position="85"/>
        <end position="176"/>
    </location>
</feature>
<protein>
    <submittedName>
        <fullName evidence="6">TetR/AcrR family transcriptional regulator</fullName>
    </submittedName>
</protein>
<sequence>MAHSTVSDSELLNRSAKVFRTYGFEGTSLSRLSQATGLEKASLYHRFPGGKEQIALAVAEGTCAWLQQNVFEPLKNPGDPRKKLRAVAEQLRICYADGTLPCAFEVLSLAGGTTELTAALKGALQGWLKAFTELAKESGLPASEARKRAEQAIIQIEGSLILGRVLDDTKAFHRVLDELPALLIRH</sequence>
<dbReference type="EMBL" id="CP132942">
    <property type="protein sequence ID" value="XCB32427.1"/>
    <property type="molecule type" value="Genomic_DNA"/>
</dbReference>
<proteinExistence type="predicted"/>
<reference evidence="6" key="1">
    <citation type="submission" date="2023-08" db="EMBL/GenBank/DDBJ databases">
        <authorList>
            <person name="Messyasz A."/>
            <person name="Mannisto M.K."/>
            <person name="Kerkhof L.J."/>
            <person name="Haggblom M."/>
        </authorList>
    </citation>
    <scope>NUCLEOTIDE SEQUENCE</scope>
    <source>
        <strain evidence="6">X5P6</strain>
    </source>
</reference>
<dbReference type="Gene3D" id="1.10.357.10">
    <property type="entry name" value="Tetracycline Repressor, domain 2"/>
    <property type="match status" value="1"/>
</dbReference>
<feature type="domain" description="HTH tetR-type" evidence="4">
    <location>
        <begin position="11"/>
        <end position="58"/>
    </location>
</feature>
<gene>
    <name evidence="6" type="ORF">RBB77_18580</name>
</gene>
<dbReference type="Pfam" id="PF21993">
    <property type="entry name" value="TetR_C_13_2"/>
    <property type="match status" value="1"/>
</dbReference>
<dbReference type="KEGG" id="tpsc:RBB77_18580"/>
<keyword evidence="3" id="KW-0804">Transcription</keyword>
<dbReference type="PANTHER" id="PTHR47506:SF1">
    <property type="entry name" value="HTH-TYPE TRANSCRIPTIONAL REGULATOR YJDC"/>
    <property type="match status" value="1"/>
</dbReference>
<evidence type="ECO:0000259" key="4">
    <source>
        <dbReference type="Pfam" id="PF00440"/>
    </source>
</evidence>
<dbReference type="AlphaFoldDB" id="A0AAU7ZN72"/>
<reference evidence="6" key="2">
    <citation type="journal article" date="2024" name="Environ. Microbiol.">
        <title>Genome analysis and description of Tunturibacter gen. nov. expands the diversity of Terriglobia in tundra soils.</title>
        <authorList>
            <person name="Messyasz A."/>
            <person name="Mannisto M.K."/>
            <person name="Kerkhof L.J."/>
            <person name="Haggblom M.M."/>
        </authorList>
    </citation>
    <scope>NUCLEOTIDE SEQUENCE</scope>
    <source>
        <strain evidence="6">X5P6</strain>
    </source>
</reference>
<evidence type="ECO:0000256" key="1">
    <source>
        <dbReference type="ARBA" id="ARBA00023015"/>
    </source>
</evidence>
<keyword evidence="1" id="KW-0805">Transcription regulation</keyword>
<dbReference type="Pfam" id="PF00440">
    <property type="entry name" value="TetR_N"/>
    <property type="match status" value="1"/>
</dbReference>
<dbReference type="SUPFAM" id="SSF48498">
    <property type="entry name" value="Tetracyclin repressor-like, C-terminal domain"/>
    <property type="match status" value="1"/>
</dbReference>
<dbReference type="InterPro" id="IPR001647">
    <property type="entry name" value="HTH_TetR"/>
</dbReference>
<dbReference type="GO" id="GO:0003677">
    <property type="term" value="F:DNA binding"/>
    <property type="evidence" value="ECO:0007669"/>
    <property type="project" value="UniProtKB-KW"/>
</dbReference>
<evidence type="ECO:0000256" key="2">
    <source>
        <dbReference type="ARBA" id="ARBA00023125"/>
    </source>
</evidence>
<evidence type="ECO:0000256" key="3">
    <source>
        <dbReference type="ARBA" id="ARBA00023163"/>
    </source>
</evidence>
<dbReference type="RefSeq" id="WP_353063274.1">
    <property type="nucleotide sequence ID" value="NZ_CP132942.1"/>
</dbReference>
<organism evidence="6">
    <name type="scientific">Tunturiibacter psychrotolerans</name>
    <dbReference type="NCBI Taxonomy" id="3069686"/>
    <lineage>
        <taxon>Bacteria</taxon>
        <taxon>Pseudomonadati</taxon>
        <taxon>Acidobacteriota</taxon>
        <taxon>Terriglobia</taxon>
        <taxon>Terriglobales</taxon>
        <taxon>Acidobacteriaceae</taxon>
        <taxon>Tunturiibacter</taxon>
    </lineage>
</organism>
<evidence type="ECO:0000259" key="5">
    <source>
        <dbReference type="Pfam" id="PF21993"/>
    </source>
</evidence>
<evidence type="ECO:0000313" key="6">
    <source>
        <dbReference type="EMBL" id="XCB32427.1"/>
    </source>
</evidence>
<accession>A0AAU7ZN72</accession>
<dbReference type="SUPFAM" id="SSF46689">
    <property type="entry name" value="Homeodomain-like"/>
    <property type="match status" value="1"/>
</dbReference>
<dbReference type="InterPro" id="IPR036271">
    <property type="entry name" value="Tet_transcr_reg_TetR-rel_C_sf"/>
</dbReference>
<name>A0AAU7ZN72_9BACT</name>
<dbReference type="PANTHER" id="PTHR47506">
    <property type="entry name" value="TRANSCRIPTIONAL REGULATORY PROTEIN"/>
    <property type="match status" value="1"/>
</dbReference>
<dbReference type="InterPro" id="IPR009057">
    <property type="entry name" value="Homeodomain-like_sf"/>
</dbReference>
<keyword evidence="2" id="KW-0238">DNA-binding</keyword>